<dbReference type="CDD" id="cd04472">
    <property type="entry name" value="S1_PNPase"/>
    <property type="match status" value="1"/>
</dbReference>
<proteinExistence type="inferred from homology"/>
<dbReference type="PROSITE" id="PS50126">
    <property type="entry name" value="S1"/>
    <property type="match status" value="1"/>
</dbReference>
<dbReference type="SUPFAM" id="SSF54211">
    <property type="entry name" value="Ribosomal protein S5 domain 2-like"/>
    <property type="match status" value="2"/>
</dbReference>
<dbReference type="PIRSF" id="PIRSF005499">
    <property type="entry name" value="PNPase"/>
    <property type="match status" value="1"/>
</dbReference>
<dbReference type="InterPro" id="IPR001247">
    <property type="entry name" value="ExoRNase_PH_dom1"/>
</dbReference>
<dbReference type="FunFam" id="3.30.230.70:FF:000002">
    <property type="entry name" value="Polyribonucleotide nucleotidyltransferase"/>
    <property type="match status" value="1"/>
</dbReference>
<dbReference type="PROSITE" id="PS50084">
    <property type="entry name" value="KH_TYPE_1"/>
    <property type="match status" value="1"/>
</dbReference>
<dbReference type="InterPro" id="IPR004087">
    <property type="entry name" value="KH_dom"/>
</dbReference>
<keyword evidence="5 8" id="KW-0479">Metal-binding</keyword>
<dbReference type="InterPro" id="IPR012340">
    <property type="entry name" value="NA-bd_OB-fold"/>
</dbReference>
<dbReference type="EMBL" id="RSAA01000014">
    <property type="protein sequence ID" value="RRO16129.1"/>
    <property type="molecule type" value="Genomic_DNA"/>
</dbReference>
<accession>A0A3R8R1Q6</accession>
<dbReference type="SUPFAM" id="SSF50249">
    <property type="entry name" value="Nucleic acid-binding proteins"/>
    <property type="match status" value="1"/>
</dbReference>
<dbReference type="GO" id="GO:0003723">
    <property type="term" value="F:RNA binding"/>
    <property type="evidence" value="ECO:0007669"/>
    <property type="project" value="UniProtKB-UniRule"/>
</dbReference>
<dbReference type="GO" id="GO:0000175">
    <property type="term" value="F:3'-5'-RNA exonuclease activity"/>
    <property type="evidence" value="ECO:0007669"/>
    <property type="project" value="TreeGrafter"/>
</dbReference>
<protein>
    <recommendedName>
        <fullName evidence="8">Polyribonucleotide nucleotidyltransferase</fullName>
        <ecNumber evidence="8">2.7.7.8</ecNumber>
    </recommendedName>
    <alternativeName>
        <fullName evidence="8">Polynucleotide phosphorylase</fullName>
        <shortName evidence="8">PNPase</shortName>
    </alternativeName>
</protein>
<comment type="subcellular location">
    <subcellularLocation>
        <location evidence="8">Cytoplasm</location>
    </subcellularLocation>
</comment>
<evidence type="ECO:0000256" key="3">
    <source>
        <dbReference type="ARBA" id="ARBA00022679"/>
    </source>
</evidence>
<keyword evidence="2 8" id="KW-0963">Cytoplasm</keyword>
<dbReference type="NCBIfam" id="TIGR02696">
    <property type="entry name" value="pppGpp_PNP"/>
    <property type="match status" value="1"/>
</dbReference>
<keyword evidence="11" id="KW-1185">Reference proteome</keyword>
<dbReference type="Pfam" id="PF00013">
    <property type="entry name" value="KH_1"/>
    <property type="match status" value="1"/>
</dbReference>
<dbReference type="InterPro" id="IPR036612">
    <property type="entry name" value="KH_dom_type_1_sf"/>
</dbReference>
<keyword evidence="3 8" id="KW-0808">Transferase</keyword>
<evidence type="ECO:0000256" key="5">
    <source>
        <dbReference type="ARBA" id="ARBA00022723"/>
    </source>
</evidence>
<dbReference type="InterPro" id="IPR003029">
    <property type="entry name" value="S1_domain"/>
</dbReference>
<feature type="binding site" evidence="8">
    <location>
        <position position="521"/>
    </location>
    <ligand>
        <name>Mg(2+)</name>
        <dbReference type="ChEBI" id="CHEBI:18420"/>
    </ligand>
</feature>
<reference evidence="10 11" key="1">
    <citation type="submission" date="2018-11" db="EMBL/GenBank/DDBJ databases">
        <title>Saccharopolyspora rhizosphaerae sp. nov., an actinomycete isolated from rhizosphere soil in Thailand.</title>
        <authorList>
            <person name="Intra B."/>
            <person name="Euanorasetr J."/>
            <person name="Take A."/>
            <person name="Inahashi Y."/>
            <person name="Mori M."/>
            <person name="Panbangred W."/>
            <person name="Matsumoto A."/>
        </authorList>
    </citation>
    <scope>NUCLEOTIDE SEQUENCE [LARGE SCALE GENOMIC DNA]</scope>
    <source>
        <strain evidence="10 11">H219</strain>
    </source>
</reference>
<dbReference type="FunFam" id="3.30.1370.10:FF:000001">
    <property type="entry name" value="Polyribonucleotide nucleotidyltransferase"/>
    <property type="match status" value="1"/>
</dbReference>
<dbReference type="InterPro" id="IPR036345">
    <property type="entry name" value="ExoRNase_PH_dom2_sf"/>
</dbReference>
<dbReference type="InterPro" id="IPR036456">
    <property type="entry name" value="PNPase_PH_RNA-bd_sf"/>
</dbReference>
<keyword evidence="7 8" id="KW-0694">RNA-binding</keyword>
<evidence type="ECO:0000256" key="6">
    <source>
        <dbReference type="ARBA" id="ARBA00022842"/>
    </source>
</evidence>
<dbReference type="CDD" id="cd11364">
    <property type="entry name" value="RNase_PH_PNPase_2"/>
    <property type="match status" value="1"/>
</dbReference>
<comment type="catalytic activity">
    <reaction evidence="8">
        <text>RNA(n+1) + phosphate = RNA(n) + a ribonucleoside 5'-diphosphate</text>
        <dbReference type="Rhea" id="RHEA:22096"/>
        <dbReference type="Rhea" id="RHEA-COMP:14527"/>
        <dbReference type="Rhea" id="RHEA-COMP:17342"/>
        <dbReference type="ChEBI" id="CHEBI:43474"/>
        <dbReference type="ChEBI" id="CHEBI:57930"/>
        <dbReference type="ChEBI" id="CHEBI:140395"/>
        <dbReference type="EC" id="2.7.7.8"/>
    </reaction>
</comment>
<dbReference type="GO" id="GO:0004654">
    <property type="term" value="F:polyribonucleotide nucleotidyltransferase activity"/>
    <property type="evidence" value="ECO:0007669"/>
    <property type="project" value="UniProtKB-UniRule"/>
</dbReference>
<dbReference type="SUPFAM" id="SSF55666">
    <property type="entry name" value="Ribonuclease PH domain 2-like"/>
    <property type="match status" value="2"/>
</dbReference>
<dbReference type="HAMAP" id="MF_01595">
    <property type="entry name" value="PNPase"/>
    <property type="match status" value="1"/>
</dbReference>
<comment type="similarity">
    <text evidence="1 8">Belongs to the polyribonucleotide nucleotidyltransferase family.</text>
</comment>
<organism evidence="10 11">
    <name type="scientific">Saccharopolyspora rhizosphaerae</name>
    <dbReference type="NCBI Taxonomy" id="2492662"/>
    <lineage>
        <taxon>Bacteria</taxon>
        <taxon>Bacillati</taxon>
        <taxon>Actinomycetota</taxon>
        <taxon>Actinomycetes</taxon>
        <taxon>Pseudonocardiales</taxon>
        <taxon>Pseudonocardiaceae</taxon>
        <taxon>Saccharopolyspora</taxon>
    </lineage>
</organism>
<keyword evidence="6 8" id="KW-0460">Magnesium</keyword>
<evidence type="ECO:0000313" key="10">
    <source>
        <dbReference type="EMBL" id="RRO16129.1"/>
    </source>
</evidence>
<comment type="cofactor">
    <cofactor evidence="8">
        <name>Mg(2+)</name>
        <dbReference type="ChEBI" id="CHEBI:18420"/>
    </cofactor>
</comment>
<name>A0A3R8R1Q6_9PSEU</name>
<dbReference type="OrthoDB" id="9804305at2"/>
<dbReference type="GO" id="GO:0005829">
    <property type="term" value="C:cytosol"/>
    <property type="evidence" value="ECO:0007669"/>
    <property type="project" value="TreeGrafter"/>
</dbReference>
<dbReference type="FunFam" id="2.40.50.140:FF:000069">
    <property type="entry name" value="Polyribonucleotide nucleotidyltransferase"/>
    <property type="match status" value="1"/>
</dbReference>
<sequence length="747" mass="79768">MTEEIEEGVYESTAVLDNGAFGTRTVRFETGRLAKQAAGSVVAYLDDETMLLSATTASKQPKEHFDFFPLTVDVEERMYAAGRIPGSFFRREGRPSTDAILTCRLIDRPLRPSFVDGLRNEVQVVVTVMSLKPGDLYDVLAINAASASTQGSGLPFSGPIGATRMALIDGQWVAFPTHEQLERAVFDMVVAGRVVGDDVAIMMVEAEATDNTVELVNGGAQAPTEEVVAQGLEAAKPFIRTLCVAQQQLAQAVGKATEEFPVFPAYQDDAYTAVEQAASSELAEALKIAGKQEREDRLDEIKASVLEKVGTGEGEAFEGREKEIGAAFRSLTKKLVRQRIIRDQVRIDGRNLTDIRSLSAEVGVIPRTHGSALFERGETQILGVTTLNMLRLEQTIDSLSPETTKRYMHHYNFPPYSTGETGRVGSPKRREIGHGALAERALVPVLPSREEFPYAIRQVSEALGSNGSTSMGSVCASTLSLLNSGVPLKAPVAGIAMGLVSDEVDGKTHYVALTDILGAEDAFGDMDFKVAGTKDFVTALQLDTKLDGIPSEVLGQALGQARDARFTILEVMAEAIGKPDEMSPHAPRVTSVSVPVDKIGEVIGPKGKMINSITEETGAEISIEDDGTIYVGAADGPSAEAAIDKINAIANPQLPKVGERFLGTVVKTAAFGAFVSLLPGKDGLVHISKLGNGKRIGKVEDVVNVGDKLRVEIADIDNRGKISLVLVNEEEEKSGEGDAAPADASAE</sequence>
<dbReference type="EC" id="2.7.7.8" evidence="8"/>
<evidence type="ECO:0000259" key="9">
    <source>
        <dbReference type="PROSITE" id="PS50126"/>
    </source>
</evidence>
<dbReference type="InterPro" id="IPR020568">
    <property type="entry name" value="Ribosomal_Su5_D2-typ_SF"/>
</dbReference>
<dbReference type="InterPro" id="IPR027408">
    <property type="entry name" value="PNPase/RNase_PH_dom_sf"/>
</dbReference>
<keyword evidence="4 8" id="KW-0548">Nucleotidyltransferase</keyword>
<feature type="binding site" evidence="8">
    <location>
        <position position="527"/>
    </location>
    <ligand>
        <name>Mg(2+)</name>
        <dbReference type="ChEBI" id="CHEBI:18420"/>
    </ligand>
</feature>
<dbReference type="AlphaFoldDB" id="A0A3R8R1Q6"/>
<dbReference type="InterPro" id="IPR004088">
    <property type="entry name" value="KH_dom_type_1"/>
</dbReference>
<dbReference type="NCBIfam" id="NF008805">
    <property type="entry name" value="PRK11824.1"/>
    <property type="match status" value="1"/>
</dbReference>
<comment type="function">
    <text evidence="8">Involved in mRNA degradation. Catalyzes the phosphorolysis of single-stranded polyribonucleotides processively in the 3'- to 5'-direction.</text>
</comment>
<evidence type="ECO:0000256" key="1">
    <source>
        <dbReference type="ARBA" id="ARBA00007404"/>
    </source>
</evidence>
<dbReference type="Pfam" id="PF00575">
    <property type="entry name" value="S1"/>
    <property type="match status" value="1"/>
</dbReference>
<dbReference type="SMART" id="SM00322">
    <property type="entry name" value="KH"/>
    <property type="match status" value="1"/>
</dbReference>
<gene>
    <name evidence="8" type="primary">pnp</name>
    <name evidence="10" type="ORF">EIL87_13805</name>
</gene>
<feature type="domain" description="S1 motif" evidence="9">
    <location>
        <begin position="658"/>
        <end position="727"/>
    </location>
</feature>
<dbReference type="GO" id="GO:0000287">
    <property type="term" value="F:magnesium ion binding"/>
    <property type="evidence" value="ECO:0007669"/>
    <property type="project" value="UniProtKB-UniRule"/>
</dbReference>
<dbReference type="Gene3D" id="3.30.230.70">
    <property type="entry name" value="GHMP Kinase, N-terminal domain"/>
    <property type="match status" value="2"/>
</dbReference>
<dbReference type="RefSeq" id="WP_125090920.1">
    <property type="nucleotide sequence ID" value="NZ_RSAA01000014.1"/>
</dbReference>
<evidence type="ECO:0000256" key="7">
    <source>
        <dbReference type="ARBA" id="ARBA00022884"/>
    </source>
</evidence>
<dbReference type="CDD" id="cd02393">
    <property type="entry name" value="KH-I_PNPase"/>
    <property type="match status" value="1"/>
</dbReference>
<dbReference type="InterPro" id="IPR012162">
    <property type="entry name" value="PNPase"/>
</dbReference>
<evidence type="ECO:0000256" key="2">
    <source>
        <dbReference type="ARBA" id="ARBA00022490"/>
    </source>
</evidence>
<dbReference type="Proteomes" id="UP000274515">
    <property type="component" value="Unassembled WGS sequence"/>
</dbReference>
<dbReference type="InterPro" id="IPR014069">
    <property type="entry name" value="GPSI/PNP"/>
</dbReference>
<dbReference type="GO" id="GO:0006402">
    <property type="term" value="P:mRNA catabolic process"/>
    <property type="evidence" value="ECO:0007669"/>
    <property type="project" value="UniProtKB-UniRule"/>
</dbReference>
<dbReference type="PANTHER" id="PTHR11252">
    <property type="entry name" value="POLYRIBONUCLEOTIDE NUCLEOTIDYLTRANSFERASE"/>
    <property type="match status" value="1"/>
</dbReference>
<dbReference type="FunFam" id="3.30.230.70:FF:000001">
    <property type="entry name" value="Polyribonucleotide nucleotidyltransferase"/>
    <property type="match status" value="1"/>
</dbReference>
<dbReference type="NCBIfam" id="TIGR03591">
    <property type="entry name" value="polynuc_phos"/>
    <property type="match status" value="1"/>
</dbReference>
<dbReference type="Gene3D" id="3.30.1370.10">
    <property type="entry name" value="K Homology domain, type 1"/>
    <property type="match status" value="1"/>
</dbReference>
<evidence type="ECO:0000256" key="4">
    <source>
        <dbReference type="ARBA" id="ARBA00022695"/>
    </source>
</evidence>
<dbReference type="GO" id="GO:0006396">
    <property type="term" value="P:RNA processing"/>
    <property type="evidence" value="ECO:0007669"/>
    <property type="project" value="InterPro"/>
</dbReference>
<dbReference type="Pfam" id="PF01138">
    <property type="entry name" value="RNase_PH"/>
    <property type="match status" value="2"/>
</dbReference>
<dbReference type="SUPFAM" id="SSF54791">
    <property type="entry name" value="Eukaryotic type KH-domain (KH-domain type I)"/>
    <property type="match status" value="1"/>
</dbReference>
<dbReference type="PANTHER" id="PTHR11252:SF0">
    <property type="entry name" value="POLYRIBONUCLEOTIDE NUCLEOTIDYLTRANSFERASE 1, MITOCHONDRIAL"/>
    <property type="match status" value="1"/>
</dbReference>
<comment type="caution">
    <text evidence="10">The sequence shown here is derived from an EMBL/GenBank/DDBJ whole genome shotgun (WGS) entry which is preliminary data.</text>
</comment>
<dbReference type="InterPro" id="IPR015848">
    <property type="entry name" value="PNPase_PH_RNA-bd_bac/org-type"/>
</dbReference>
<dbReference type="Gene3D" id="2.40.50.140">
    <property type="entry name" value="Nucleic acid-binding proteins"/>
    <property type="match status" value="1"/>
</dbReference>
<dbReference type="SUPFAM" id="SSF46915">
    <property type="entry name" value="Polynucleotide phosphorylase/guanosine pentaphosphate synthase (PNPase/GPSI), domain 3"/>
    <property type="match status" value="1"/>
</dbReference>
<evidence type="ECO:0000313" key="11">
    <source>
        <dbReference type="Proteomes" id="UP000274515"/>
    </source>
</evidence>
<evidence type="ECO:0000256" key="8">
    <source>
        <dbReference type="HAMAP-Rule" id="MF_01595"/>
    </source>
</evidence>
<dbReference type="Pfam" id="PF03726">
    <property type="entry name" value="PNPase"/>
    <property type="match status" value="1"/>
</dbReference>
<dbReference type="SMART" id="SM00316">
    <property type="entry name" value="S1"/>
    <property type="match status" value="1"/>
</dbReference>